<reference evidence="4" key="1">
    <citation type="submission" date="2014-09" db="EMBL/GenBank/DDBJ databases">
        <title>Genome sequence of the luminous mushroom Mycena chlorophos for searching fungal bioluminescence genes.</title>
        <authorList>
            <person name="Tanaka Y."/>
            <person name="Kasuga D."/>
            <person name="Oba Y."/>
            <person name="Hase S."/>
            <person name="Sato K."/>
            <person name="Oba Y."/>
            <person name="Sakakibara Y."/>
        </authorList>
    </citation>
    <scope>NUCLEOTIDE SEQUENCE</scope>
</reference>
<gene>
    <name evidence="4" type="ORF">MCHLO_15742</name>
</gene>
<feature type="domain" description="DUF6533" evidence="3">
    <location>
        <begin position="109"/>
        <end position="153"/>
    </location>
</feature>
<evidence type="ECO:0000259" key="3">
    <source>
        <dbReference type="Pfam" id="PF20151"/>
    </source>
</evidence>
<accession>A0ABQ0M887</accession>
<feature type="region of interest" description="Disordered" evidence="1">
    <location>
        <begin position="37"/>
        <end position="58"/>
    </location>
</feature>
<evidence type="ECO:0000256" key="1">
    <source>
        <dbReference type="SAM" id="MobiDB-lite"/>
    </source>
</evidence>
<sequence length="348" mass="38557">MMLQHDASLHRDLHWSMFRLDSCTCFQPYRTAVGLRPSRCPSRSGQAASTDGDKEAPRGAFRLSPLRAPSASSYKVPAGFPPRLALLLATLGGPFTMSLPVSSILAVRYMSAVGVTAILYDHCLTLFDEIKLIWFNSRASTADRINFLLNRYTVEAMIIYVAYVLGGMSSGLSNQVCKNFIWVFGVVGSVSIAIQQFTLVARVYTLWDKRQVIKWIVLTAFMVQTGATTVFSILASYQLQPFTSYSPVIHMCIISHKPWALPATTGSLAAFGLFIILMTLWNALDKPYRKQSEVVDTLVRDGARMFVLIFILTVVNFVMTLVGEPSDCLVTLVVVVRASLERLSFAKA</sequence>
<keyword evidence="2" id="KW-0472">Membrane</keyword>
<evidence type="ECO:0000313" key="4">
    <source>
        <dbReference type="EMBL" id="GAT59457.1"/>
    </source>
</evidence>
<evidence type="ECO:0000256" key="2">
    <source>
        <dbReference type="SAM" id="Phobius"/>
    </source>
</evidence>
<keyword evidence="2" id="KW-0812">Transmembrane</keyword>
<dbReference type="Pfam" id="PF20151">
    <property type="entry name" value="DUF6533"/>
    <property type="match status" value="1"/>
</dbReference>
<dbReference type="EMBL" id="DF849863">
    <property type="protein sequence ID" value="GAT59457.1"/>
    <property type="molecule type" value="Genomic_DNA"/>
</dbReference>
<feature type="transmembrane region" description="Helical" evidence="2">
    <location>
        <begin position="259"/>
        <end position="284"/>
    </location>
</feature>
<organism evidence="4 5">
    <name type="scientific">Mycena chlorophos</name>
    <name type="common">Agaric fungus</name>
    <name type="synonym">Agaricus chlorophos</name>
    <dbReference type="NCBI Taxonomy" id="658473"/>
    <lineage>
        <taxon>Eukaryota</taxon>
        <taxon>Fungi</taxon>
        <taxon>Dikarya</taxon>
        <taxon>Basidiomycota</taxon>
        <taxon>Agaricomycotina</taxon>
        <taxon>Agaricomycetes</taxon>
        <taxon>Agaricomycetidae</taxon>
        <taxon>Agaricales</taxon>
        <taxon>Marasmiineae</taxon>
        <taxon>Mycenaceae</taxon>
        <taxon>Mycena</taxon>
    </lineage>
</organism>
<dbReference type="Proteomes" id="UP000815677">
    <property type="component" value="Unassembled WGS sequence"/>
</dbReference>
<feature type="transmembrane region" description="Helical" evidence="2">
    <location>
        <begin position="84"/>
        <end position="103"/>
    </location>
</feature>
<feature type="transmembrane region" description="Helical" evidence="2">
    <location>
        <begin position="148"/>
        <end position="168"/>
    </location>
</feature>
<keyword evidence="2" id="KW-1133">Transmembrane helix</keyword>
<proteinExistence type="predicted"/>
<feature type="transmembrane region" description="Helical" evidence="2">
    <location>
        <begin position="180"/>
        <end position="203"/>
    </location>
</feature>
<name>A0ABQ0M887_MYCCL</name>
<keyword evidence="5" id="KW-1185">Reference proteome</keyword>
<evidence type="ECO:0000313" key="5">
    <source>
        <dbReference type="Proteomes" id="UP000815677"/>
    </source>
</evidence>
<protein>
    <recommendedName>
        <fullName evidence="3">DUF6533 domain-containing protein</fullName>
    </recommendedName>
</protein>
<dbReference type="InterPro" id="IPR045340">
    <property type="entry name" value="DUF6533"/>
</dbReference>
<feature type="transmembrane region" description="Helical" evidence="2">
    <location>
        <begin position="215"/>
        <end position="239"/>
    </location>
</feature>
<feature type="transmembrane region" description="Helical" evidence="2">
    <location>
        <begin position="305"/>
        <end position="323"/>
    </location>
</feature>